<reference evidence="3 4" key="1">
    <citation type="submission" date="2015-10" db="EMBL/GenBank/DDBJ databases">
        <title>Metagenome-Assembled Genomes uncover a global brackish microbiome.</title>
        <authorList>
            <person name="Hugerth L.W."/>
            <person name="Larsson J."/>
            <person name="Alneberg J."/>
            <person name="Lindh M.V."/>
            <person name="Legrand C."/>
            <person name="Pinhassi J."/>
            <person name="Andersson A.F."/>
        </authorList>
    </citation>
    <scope>NUCLEOTIDE SEQUENCE [LARGE SCALE GENOMIC DNA]</scope>
    <source>
        <strain evidence="3">BACL26 MAG-121220-bin70</strain>
    </source>
</reference>
<dbReference type="Proteomes" id="UP000051213">
    <property type="component" value="Unassembled WGS sequence"/>
</dbReference>
<gene>
    <name evidence="3" type="ORF">ABS24_03050</name>
</gene>
<comment type="caution">
    <text evidence="3">The sequence shown here is derived from an EMBL/GenBank/DDBJ whole genome shotgun (WGS) entry which is preliminary data.</text>
</comment>
<dbReference type="InterPro" id="IPR050272">
    <property type="entry name" value="Isochorismatase-like_hydrls"/>
</dbReference>
<feature type="domain" description="Isochorismatase-like" evidence="2">
    <location>
        <begin position="20"/>
        <end position="193"/>
    </location>
</feature>
<dbReference type="PANTHER" id="PTHR43540:SF1">
    <property type="entry name" value="ISOCHORISMATASE HYDROLASE"/>
    <property type="match status" value="1"/>
</dbReference>
<protein>
    <submittedName>
        <fullName evidence="3">Isochorismatase</fullName>
    </submittedName>
</protein>
<organism evidence="3 4">
    <name type="scientific">SAR92 bacterium BACL26 MAG-121220-bin70</name>
    <dbReference type="NCBI Taxonomy" id="1655626"/>
    <lineage>
        <taxon>Bacteria</taxon>
        <taxon>Pseudomonadati</taxon>
        <taxon>Pseudomonadota</taxon>
        <taxon>Gammaproteobacteria</taxon>
        <taxon>Cellvibrionales</taxon>
        <taxon>Porticoccaceae</taxon>
        <taxon>SAR92 clade</taxon>
    </lineage>
</organism>
<proteinExistence type="predicted"/>
<evidence type="ECO:0000313" key="3">
    <source>
        <dbReference type="EMBL" id="KRO91235.1"/>
    </source>
</evidence>
<accession>A0A0R2U157</accession>
<dbReference type="Pfam" id="PF00857">
    <property type="entry name" value="Isochorismatase"/>
    <property type="match status" value="1"/>
</dbReference>
<dbReference type="EMBL" id="LICA01000566">
    <property type="protein sequence ID" value="KRO91235.1"/>
    <property type="molecule type" value="Genomic_DNA"/>
</dbReference>
<keyword evidence="1" id="KW-0378">Hydrolase</keyword>
<dbReference type="AlphaFoldDB" id="A0A0R2U157"/>
<dbReference type="Gene3D" id="3.40.50.850">
    <property type="entry name" value="Isochorismatase-like"/>
    <property type="match status" value="1"/>
</dbReference>
<dbReference type="InterPro" id="IPR000868">
    <property type="entry name" value="Isochorismatase-like_dom"/>
</dbReference>
<dbReference type="SUPFAM" id="SSF52499">
    <property type="entry name" value="Isochorismatase-like hydrolases"/>
    <property type="match status" value="1"/>
</dbReference>
<name>A0A0R2U157_9GAMM</name>
<dbReference type="PANTHER" id="PTHR43540">
    <property type="entry name" value="PEROXYUREIDOACRYLATE/UREIDOACRYLATE AMIDOHYDROLASE-RELATED"/>
    <property type="match status" value="1"/>
</dbReference>
<evidence type="ECO:0000259" key="2">
    <source>
        <dbReference type="Pfam" id="PF00857"/>
    </source>
</evidence>
<dbReference type="GO" id="GO:0016787">
    <property type="term" value="F:hydrolase activity"/>
    <property type="evidence" value="ECO:0007669"/>
    <property type="project" value="UniProtKB-KW"/>
</dbReference>
<dbReference type="InterPro" id="IPR036380">
    <property type="entry name" value="Isochorismatase-like_sf"/>
</dbReference>
<evidence type="ECO:0000313" key="4">
    <source>
        <dbReference type="Proteomes" id="UP000051213"/>
    </source>
</evidence>
<evidence type="ECO:0000256" key="1">
    <source>
        <dbReference type="ARBA" id="ARBA00022801"/>
    </source>
</evidence>
<sequence length="202" mass="21820">MAIPTKDLGKNNLGLATKPALIVVDMINGFTDPKCPLGSDCEDVVAANCELLDVFRAKGLPVFFTTVVYHNDQQATVFRAKVPALNLLQSGSHWVAVDPKMLRTDNEPLIEKQWASAFHKTDLDSQLRALGVDSLVITGLTTSGCVRASAVDGLQNNYQVVVAREAVGDRNPVAHEANLFDLGAKYADVQTVKEITAFLLAL</sequence>